<dbReference type="STRING" id="1538463.B0T36_15790"/>
<dbReference type="AlphaFoldDB" id="A0A1V2THP5"/>
<dbReference type="PANTHER" id="PTHR42912:SF95">
    <property type="entry name" value="METHYLTRANSFERASE TYPE 11 DOMAIN-CONTAINING PROTEIN"/>
    <property type="match status" value="1"/>
</dbReference>
<dbReference type="RefSeq" id="WP_077115982.1">
    <property type="nucleotide sequence ID" value="NZ_LOKT01000010.1"/>
</dbReference>
<reference evidence="2 3" key="1">
    <citation type="journal article" date="2016" name="Antonie Van Leeuwenhoek">
        <title>Nocardia donostiensis sp. nov., isolated from human respiratory specimens.</title>
        <authorList>
            <person name="Ercibengoa M."/>
            <person name="Bell M."/>
            <person name="Marimon J.M."/>
            <person name="Humrighouse B."/>
            <person name="Klenk H.P."/>
            <person name="Potter G."/>
            <person name="Perez-Trallero E."/>
        </authorList>
    </citation>
    <scope>NUCLEOTIDE SEQUENCE [LARGE SCALE GENOMIC DNA]</scope>
    <source>
        <strain evidence="2 3">X1655</strain>
    </source>
</reference>
<name>A0A1V2THP5_9NOCA</name>
<feature type="domain" description="Methyltransferase" evidence="1">
    <location>
        <begin position="51"/>
        <end position="141"/>
    </location>
</feature>
<dbReference type="SUPFAM" id="SSF53335">
    <property type="entry name" value="S-adenosyl-L-methionine-dependent methyltransferases"/>
    <property type="match status" value="1"/>
</dbReference>
<dbReference type="GO" id="GO:0008168">
    <property type="term" value="F:methyltransferase activity"/>
    <property type="evidence" value="ECO:0007669"/>
    <property type="project" value="UniProtKB-KW"/>
</dbReference>
<dbReference type="EMBL" id="MUMY01000006">
    <property type="protein sequence ID" value="ONM49004.1"/>
    <property type="molecule type" value="Genomic_DNA"/>
</dbReference>
<dbReference type="Pfam" id="PF13649">
    <property type="entry name" value="Methyltransf_25"/>
    <property type="match status" value="1"/>
</dbReference>
<dbReference type="InterPro" id="IPR041698">
    <property type="entry name" value="Methyltransf_25"/>
</dbReference>
<dbReference type="CDD" id="cd02440">
    <property type="entry name" value="AdoMet_MTases"/>
    <property type="match status" value="1"/>
</dbReference>
<evidence type="ECO:0000259" key="1">
    <source>
        <dbReference type="Pfam" id="PF13649"/>
    </source>
</evidence>
<organism evidence="2 3">
    <name type="scientific">Nocardia donostiensis</name>
    <dbReference type="NCBI Taxonomy" id="1538463"/>
    <lineage>
        <taxon>Bacteria</taxon>
        <taxon>Bacillati</taxon>
        <taxon>Actinomycetota</taxon>
        <taxon>Actinomycetes</taxon>
        <taxon>Mycobacteriales</taxon>
        <taxon>Nocardiaceae</taxon>
        <taxon>Nocardia</taxon>
    </lineage>
</organism>
<keyword evidence="2" id="KW-0808">Transferase</keyword>
<dbReference type="OrthoDB" id="9805171at2"/>
<protein>
    <submittedName>
        <fullName evidence="2">SAM-dependent methyltransferase</fullName>
    </submittedName>
</protein>
<dbReference type="InterPro" id="IPR029063">
    <property type="entry name" value="SAM-dependent_MTases_sf"/>
</dbReference>
<accession>A0A1V2THP5</accession>
<dbReference type="InterPro" id="IPR050508">
    <property type="entry name" value="Methyltransf_Superfamily"/>
</dbReference>
<dbReference type="Gene3D" id="3.40.50.150">
    <property type="entry name" value="Vaccinia Virus protein VP39"/>
    <property type="match status" value="1"/>
</dbReference>
<proteinExistence type="predicted"/>
<comment type="caution">
    <text evidence="2">The sequence shown here is derived from an EMBL/GenBank/DDBJ whole genome shotgun (WGS) entry which is preliminary data.</text>
</comment>
<keyword evidence="3" id="KW-1185">Reference proteome</keyword>
<dbReference type="GO" id="GO:0032259">
    <property type="term" value="P:methylation"/>
    <property type="evidence" value="ECO:0007669"/>
    <property type="project" value="UniProtKB-KW"/>
</dbReference>
<evidence type="ECO:0000313" key="3">
    <source>
        <dbReference type="Proteomes" id="UP000188836"/>
    </source>
</evidence>
<dbReference type="Proteomes" id="UP000188836">
    <property type="component" value="Unassembled WGS sequence"/>
</dbReference>
<sequence length="210" mass="22657">MQEPIDTGRTRAAYDGVADLYAELVENHLDATPLDRAVLNAFAELVGDGQVADLGCGPGRMTAYLAGLGLDVFGIDLSPRMIELARQRYPRLSFREGTLEALDLPDGSVRGVLAWFSIIHLPPERVPGVLAEFHRVLETGGHALLGFQTSDVPGAVESFDHKVVEGYRWAPDRLSGLLGAAGFAPVARMVREPADSERFGQGSMLVMKQG</sequence>
<gene>
    <name evidence="2" type="ORF">B0T46_08620</name>
</gene>
<evidence type="ECO:0000313" key="2">
    <source>
        <dbReference type="EMBL" id="ONM49004.1"/>
    </source>
</evidence>
<dbReference type="PANTHER" id="PTHR42912">
    <property type="entry name" value="METHYLTRANSFERASE"/>
    <property type="match status" value="1"/>
</dbReference>
<keyword evidence="2" id="KW-0489">Methyltransferase</keyword>